<proteinExistence type="predicted"/>
<dbReference type="Proteomes" id="UP000575241">
    <property type="component" value="Unassembled WGS sequence"/>
</dbReference>
<evidence type="ECO:0000313" key="1">
    <source>
        <dbReference type="EMBL" id="MBB4839914.1"/>
    </source>
</evidence>
<name>A0A7W7NTM4_9SPHN</name>
<dbReference type="EMBL" id="JACHLN010000003">
    <property type="protein sequence ID" value="MBB4839914.1"/>
    <property type="molecule type" value="Genomic_DNA"/>
</dbReference>
<dbReference type="RefSeq" id="WP_184168444.1">
    <property type="nucleotide sequence ID" value="NZ_JACHLN010000003.1"/>
</dbReference>
<evidence type="ECO:0000313" key="2">
    <source>
        <dbReference type="Proteomes" id="UP000575241"/>
    </source>
</evidence>
<reference evidence="1 2" key="1">
    <citation type="submission" date="2020-08" db="EMBL/GenBank/DDBJ databases">
        <title>Functional genomics of gut bacteria from endangered species of beetles.</title>
        <authorList>
            <person name="Carlos-Shanley C."/>
        </authorList>
    </citation>
    <scope>NUCLEOTIDE SEQUENCE [LARGE SCALE GENOMIC DNA]</scope>
    <source>
        <strain evidence="1 2">S00224</strain>
    </source>
</reference>
<protein>
    <submittedName>
        <fullName evidence="1">Uncharacterized protein</fullName>
    </submittedName>
</protein>
<accession>A0A7W7NTM4</accession>
<dbReference type="AlphaFoldDB" id="A0A7W7NTM4"/>
<comment type="caution">
    <text evidence="1">The sequence shown here is derived from an EMBL/GenBank/DDBJ whole genome shotgun (WGS) entry which is preliminary data.</text>
</comment>
<keyword evidence="2" id="KW-1185">Reference proteome</keyword>
<sequence length="84" mass="9207">MPGRDRTAAGEGDGASIKCRGDTCRQLDAAAREASGWRKAEPPWGNFTVQLVGRVSLAQHKKRYLGDASRDVLIERLVSVRVLK</sequence>
<gene>
    <name evidence="1" type="ORF">HNP52_003006</name>
</gene>
<organism evidence="1 2">
    <name type="scientific">Sphingomonas kyeonggiensis</name>
    <dbReference type="NCBI Taxonomy" id="1268553"/>
    <lineage>
        <taxon>Bacteria</taxon>
        <taxon>Pseudomonadati</taxon>
        <taxon>Pseudomonadota</taxon>
        <taxon>Alphaproteobacteria</taxon>
        <taxon>Sphingomonadales</taxon>
        <taxon>Sphingomonadaceae</taxon>
        <taxon>Sphingomonas</taxon>
    </lineage>
</organism>